<protein>
    <submittedName>
        <fullName evidence="2">Uncharacterized protein</fullName>
    </submittedName>
</protein>
<dbReference type="EMBL" id="CM003529">
    <property type="protein sequence ID" value="RCV12938.1"/>
    <property type="molecule type" value="Genomic_DNA"/>
</dbReference>
<reference evidence="2" key="2">
    <citation type="submission" date="2015-07" db="EMBL/GenBank/DDBJ databases">
        <authorList>
            <person name="Noorani M."/>
        </authorList>
    </citation>
    <scope>NUCLEOTIDE SEQUENCE</scope>
    <source>
        <strain evidence="2">Yugu1</strain>
    </source>
</reference>
<evidence type="ECO:0000313" key="2">
    <source>
        <dbReference type="EMBL" id="RCV12938.1"/>
    </source>
</evidence>
<feature type="region of interest" description="Disordered" evidence="1">
    <location>
        <begin position="56"/>
        <end position="81"/>
    </location>
</feature>
<reference evidence="2" key="1">
    <citation type="journal article" date="2012" name="Nat. Biotechnol.">
        <title>Reference genome sequence of the model plant Setaria.</title>
        <authorList>
            <person name="Bennetzen J.L."/>
            <person name="Schmutz J."/>
            <person name="Wang H."/>
            <person name="Percifield R."/>
            <person name="Hawkins J."/>
            <person name="Pontaroli A.C."/>
            <person name="Estep M."/>
            <person name="Feng L."/>
            <person name="Vaughn J.N."/>
            <person name="Grimwood J."/>
            <person name="Jenkins J."/>
            <person name="Barry K."/>
            <person name="Lindquist E."/>
            <person name="Hellsten U."/>
            <person name="Deshpande S."/>
            <person name="Wang X."/>
            <person name="Wu X."/>
            <person name="Mitros T."/>
            <person name="Triplett J."/>
            <person name="Yang X."/>
            <person name="Ye C.Y."/>
            <person name="Mauro-Herrera M."/>
            <person name="Wang L."/>
            <person name="Li P."/>
            <person name="Sharma M."/>
            <person name="Sharma R."/>
            <person name="Ronald P.C."/>
            <person name="Panaud O."/>
            <person name="Kellogg E.A."/>
            <person name="Brutnell T.P."/>
            <person name="Doust A.N."/>
            <person name="Tuskan G.A."/>
            <person name="Rokhsar D."/>
            <person name="Devos K.M."/>
        </authorList>
    </citation>
    <scope>NUCLEOTIDE SEQUENCE [LARGE SCALE GENOMIC DNA]</scope>
    <source>
        <strain evidence="2">Yugu1</strain>
    </source>
</reference>
<evidence type="ECO:0000256" key="1">
    <source>
        <dbReference type="SAM" id="MobiDB-lite"/>
    </source>
</evidence>
<sequence length="81" mass="9224">MQFRKAVFSPQAAPSCFHRFDDTNLRKLWGTRGTGHGDGYAFNFDPNCINLETVSVQHPHPGRSQGGCPHEERRQRMIRLG</sequence>
<gene>
    <name evidence="2" type="ORF">SETIT_2G306900v2</name>
</gene>
<dbReference type="AlphaFoldDB" id="A0A368Q5G7"/>
<name>A0A368Q5G7_SETIT</name>
<accession>A0A368Q5G7</accession>
<proteinExistence type="predicted"/>
<organism evidence="2">
    <name type="scientific">Setaria italica</name>
    <name type="common">Foxtail millet</name>
    <name type="synonym">Panicum italicum</name>
    <dbReference type="NCBI Taxonomy" id="4555"/>
    <lineage>
        <taxon>Eukaryota</taxon>
        <taxon>Viridiplantae</taxon>
        <taxon>Streptophyta</taxon>
        <taxon>Embryophyta</taxon>
        <taxon>Tracheophyta</taxon>
        <taxon>Spermatophyta</taxon>
        <taxon>Magnoliopsida</taxon>
        <taxon>Liliopsida</taxon>
        <taxon>Poales</taxon>
        <taxon>Poaceae</taxon>
        <taxon>PACMAD clade</taxon>
        <taxon>Panicoideae</taxon>
        <taxon>Panicodae</taxon>
        <taxon>Paniceae</taxon>
        <taxon>Cenchrinae</taxon>
        <taxon>Setaria</taxon>
    </lineage>
</organism>